<evidence type="ECO:0000313" key="1">
    <source>
        <dbReference type="EMBL" id="BAF45676.1"/>
    </source>
</evidence>
<dbReference type="Proteomes" id="UP000204242">
    <property type="component" value="Genome"/>
</dbReference>
<sequence length="135" mass="15265">MRSPDTLTRHVKHEYEFESDVEITNRSVNNGHFARAVNTTCLSHYYVHFGLPRICRTNITCILAPRSADEPTLRFLAHSLTIQISASTSRDLYNYEASETLRFLTVYCQSLATKSASKSVTVSRLAAASFSPYRL</sequence>
<evidence type="ECO:0000313" key="2">
    <source>
        <dbReference type="Proteomes" id="UP000204242"/>
    </source>
</evidence>
<reference evidence="1 2" key="1">
    <citation type="journal article" date="2007" name="Virology">
        <title>Shared and species-specific features among ichnovirus genomes.</title>
        <authorList>
            <person name="Tanaka K."/>
            <person name="Lapointe R."/>
            <person name="Barney W.E."/>
            <person name="Makkay A.M."/>
            <person name="Stoltz D."/>
            <person name="Cusson M."/>
            <person name="Webb B.A."/>
        </authorList>
    </citation>
    <scope>NUCLEOTIDE SEQUENCE [LARGE SCALE GENOMIC DNA]</scope>
</reference>
<accession>A2Q0G1</accession>
<organism evidence="1 2">
    <name type="scientific">Ichnoviriform fugitivi</name>
    <dbReference type="NCBI Taxonomy" id="265522"/>
    <lineage>
        <taxon>Viruses</taxon>
        <taxon>Viruses incertae sedis</taxon>
        <taxon>Polydnaviriformidae</taxon>
        <taxon>Ichnoviriform</taxon>
    </lineage>
</organism>
<dbReference type="KEGG" id="vg:5076322"/>
<protein>
    <submittedName>
        <fullName evidence="1">C3.2</fullName>
    </submittedName>
</protein>
<name>A2Q0G1_9VIRU</name>
<dbReference type="GeneID" id="5076322"/>
<dbReference type="RefSeq" id="YP_001031273.1">
    <property type="nucleotide sequence ID" value="NC_008971.1"/>
</dbReference>
<proteinExistence type="predicted"/>
<dbReference type="EMBL" id="AB291181">
    <property type="protein sequence ID" value="BAF45676.1"/>
    <property type="molecule type" value="Genomic_DNA"/>
</dbReference>